<proteinExistence type="predicted"/>
<sequence>TCQLRTMVSVSNPQFQVKLINPSLIQSYLSFSPLACIHALAMFGQTVLWTLIASLATRPNLEAPSSIPCLETSNNFTALIDCFDAYTVPAQFYTTESHAAAQPSRDELAAWVQVVHAMLDSSISVSVSAPHTHPAIPAALAPSYHLATFTDGPTNRSYTVLSERYAVRGYYARGWGLFVVPTPTTAPRRRANAYLSAPHAGYDLYTPQQAGALFHLAQARSVLIAGRARQALHRVSACQPARGYWATDPAHDVAEPFFAASKAIFDWDRAQDVRATFVQMHGKARSSCPSDMAFISAGVGPSVFYDTPLAAPIHRLTAALISRFPAWRVSTPNTSPCSLLATDNVFGRLVNGVAEGDLCETVAAEGDVTGRFVHIEQAMGARMPGDGQAFWRGWAEAMLDAWGSRSEFG</sequence>
<dbReference type="Proteomes" id="UP001295794">
    <property type="component" value="Unassembled WGS sequence"/>
</dbReference>
<evidence type="ECO:0000313" key="1">
    <source>
        <dbReference type="EMBL" id="CAK5264115.1"/>
    </source>
</evidence>
<keyword evidence="2" id="KW-1185">Reference proteome</keyword>
<evidence type="ECO:0000313" key="2">
    <source>
        <dbReference type="Proteomes" id="UP001295794"/>
    </source>
</evidence>
<gene>
    <name evidence="1" type="ORF">MYCIT1_LOCUS4031</name>
</gene>
<organism evidence="1 2">
    <name type="scientific">Mycena citricolor</name>
    <dbReference type="NCBI Taxonomy" id="2018698"/>
    <lineage>
        <taxon>Eukaryota</taxon>
        <taxon>Fungi</taxon>
        <taxon>Dikarya</taxon>
        <taxon>Basidiomycota</taxon>
        <taxon>Agaricomycotina</taxon>
        <taxon>Agaricomycetes</taxon>
        <taxon>Agaricomycetidae</taxon>
        <taxon>Agaricales</taxon>
        <taxon>Marasmiineae</taxon>
        <taxon>Mycenaceae</taxon>
        <taxon>Mycena</taxon>
    </lineage>
</organism>
<dbReference type="AlphaFoldDB" id="A0AAD2JVJ3"/>
<dbReference type="EMBL" id="CAVNYO010000048">
    <property type="protein sequence ID" value="CAK5264115.1"/>
    <property type="molecule type" value="Genomic_DNA"/>
</dbReference>
<name>A0AAD2JVJ3_9AGAR</name>
<reference evidence="1" key="1">
    <citation type="submission" date="2023-11" db="EMBL/GenBank/DDBJ databases">
        <authorList>
            <person name="De Vega J J."/>
            <person name="De Vega J J."/>
        </authorList>
    </citation>
    <scope>NUCLEOTIDE SEQUENCE</scope>
</reference>
<protein>
    <submittedName>
        <fullName evidence="1">Uncharacterized protein</fullName>
    </submittedName>
</protein>
<accession>A0AAD2JVJ3</accession>
<comment type="caution">
    <text evidence="1">The sequence shown here is derived from an EMBL/GenBank/DDBJ whole genome shotgun (WGS) entry which is preliminary data.</text>
</comment>
<feature type="non-terminal residue" evidence="1">
    <location>
        <position position="1"/>
    </location>
</feature>